<evidence type="ECO:0000259" key="2">
    <source>
        <dbReference type="Pfam" id="PF13439"/>
    </source>
</evidence>
<dbReference type="CDD" id="cd03801">
    <property type="entry name" value="GT4_PimA-like"/>
    <property type="match status" value="1"/>
</dbReference>
<dbReference type="InterPro" id="IPR001296">
    <property type="entry name" value="Glyco_trans_1"/>
</dbReference>
<name>A0A934J2Z6_9BACL</name>
<protein>
    <submittedName>
        <fullName evidence="3">Glycosyltransferase family 4 protein</fullName>
    </submittedName>
</protein>
<feature type="domain" description="Glycosyltransferase subfamily 4-like N-terminal" evidence="2">
    <location>
        <begin position="24"/>
        <end position="173"/>
    </location>
</feature>
<sequence>MTRMKIGFVTPGSYPLPSVGSSSVERVVEHVAGQLATRMITRIYGRSSPRLARRSDLRGALCVRFPAANKGRYVSLVSRSLRSFAPDVIVVENRPSYVLRIRKQNPNARIWLSLHSSTFIRPPYMTLKCFKLCVRHAEKIIVNSSFLRDVVAAKVPEAARKLHVIHLGVETDRFPSQYSQEGLMRRNMLRSKREWQGRSVVLFMGRLIPLKGVHHLLHIMPELVKRHPRILLVIVGSAFYGSHRSTAYTRRLHRLGRKWKDHVRFVPYVPYPQVPDWFLASDIAVVPSGKREAFGLVNVEAMSCGLPVVATRSGGIKEIIEDGGTGFLVDPAHVQADLKQRLLTLLEDEVLRISMGMRSRERVEQMFTWRYTGERWLELLNKS</sequence>
<keyword evidence="4" id="KW-1185">Reference proteome</keyword>
<dbReference type="Pfam" id="PF13439">
    <property type="entry name" value="Glyco_transf_4"/>
    <property type="match status" value="1"/>
</dbReference>
<feature type="domain" description="Glycosyl transferase family 1" evidence="1">
    <location>
        <begin position="195"/>
        <end position="361"/>
    </location>
</feature>
<reference evidence="3" key="1">
    <citation type="submission" date="2020-12" db="EMBL/GenBank/DDBJ databases">
        <authorList>
            <person name="Huq M.A."/>
        </authorList>
    </citation>
    <scope>NUCLEOTIDE SEQUENCE</scope>
    <source>
        <strain evidence="3">MAHUQ-46</strain>
    </source>
</reference>
<dbReference type="PANTHER" id="PTHR45947:SF3">
    <property type="entry name" value="SULFOQUINOVOSYL TRANSFERASE SQD2"/>
    <property type="match status" value="1"/>
</dbReference>
<dbReference type="AlphaFoldDB" id="A0A934J2Z6"/>
<dbReference type="EMBL" id="JAELUP010000107">
    <property type="protein sequence ID" value="MBJ6363827.1"/>
    <property type="molecule type" value="Genomic_DNA"/>
</dbReference>
<comment type="caution">
    <text evidence="3">The sequence shown here is derived from an EMBL/GenBank/DDBJ whole genome shotgun (WGS) entry which is preliminary data.</text>
</comment>
<dbReference type="RefSeq" id="WP_199021417.1">
    <property type="nucleotide sequence ID" value="NZ_JAELUP010000107.1"/>
</dbReference>
<dbReference type="InterPro" id="IPR028098">
    <property type="entry name" value="Glyco_trans_4-like_N"/>
</dbReference>
<dbReference type="GO" id="GO:0016757">
    <property type="term" value="F:glycosyltransferase activity"/>
    <property type="evidence" value="ECO:0007669"/>
    <property type="project" value="InterPro"/>
</dbReference>
<dbReference type="Proteomes" id="UP000640274">
    <property type="component" value="Unassembled WGS sequence"/>
</dbReference>
<proteinExistence type="predicted"/>
<evidence type="ECO:0000313" key="4">
    <source>
        <dbReference type="Proteomes" id="UP000640274"/>
    </source>
</evidence>
<dbReference type="Gene3D" id="3.40.50.2000">
    <property type="entry name" value="Glycogen Phosphorylase B"/>
    <property type="match status" value="2"/>
</dbReference>
<evidence type="ECO:0000313" key="3">
    <source>
        <dbReference type="EMBL" id="MBJ6363827.1"/>
    </source>
</evidence>
<dbReference type="SUPFAM" id="SSF53756">
    <property type="entry name" value="UDP-Glycosyltransferase/glycogen phosphorylase"/>
    <property type="match status" value="1"/>
</dbReference>
<dbReference type="PANTHER" id="PTHR45947">
    <property type="entry name" value="SULFOQUINOVOSYL TRANSFERASE SQD2"/>
    <property type="match status" value="1"/>
</dbReference>
<gene>
    <name evidence="3" type="ORF">JFN88_21675</name>
</gene>
<organism evidence="3 4">
    <name type="scientific">Paenibacillus roseus</name>
    <dbReference type="NCBI Taxonomy" id="2798579"/>
    <lineage>
        <taxon>Bacteria</taxon>
        <taxon>Bacillati</taxon>
        <taxon>Bacillota</taxon>
        <taxon>Bacilli</taxon>
        <taxon>Bacillales</taxon>
        <taxon>Paenibacillaceae</taxon>
        <taxon>Paenibacillus</taxon>
    </lineage>
</organism>
<evidence type="ECO:0000259" key="1">
    <source>
        <dbReference type="Pfam" id="PF00534"/>
    </source>
</evidence>
<accession>A0A934J2Z6</accession>
<dbReference type="Pfam" id="PF00534">
    <property type="entry name" value="Glycos_transf_1"/>
    <property type="match status" value="1"/>
</dbReference>
<dbReference type="InterPro" id="IPR050194">
    <property type="entry name" value="Glycosyltransferase_grp1"/>
</dbReference>